<proteinExistence type="predicted"/>
<dbReference type="GO" id="GO:0004180">
    <property type="term" value="F:carboxypeptidase activity"/>
    <property type="evidence" value="ECO:0007669"/>
    <property type="project" value="UniProtKB-KW"/>
</dbReference>
<name>A0ABV9RXV6_9PSEU</name>
<keyword evidence="4" id="KW-0378">Hydrolase</keyword>
<dbReference type="InterPro" id="IPR000834">
    <property type="entry name" value="Peptidase_M14"/>
</dbReference>
<feature type="signal peptide" evidence="2">
    <location>
        <begin position="1"/>
        <end position="26"/>
    </location>
</feature>
<dbReference type="Gene3D" id="3.40.630.10">
    <property type="entry name" value="Zn peptidases"/>
    <property type="match status" value="1"/>
</dbReference>
<accession>A0ABV9RXV6</accession>
<keyword evidence="4" id="KW-0121">Carboxypeptidase</keyword>
<feature type="region of interest" description="Disordered" evidence="1">
    <location>
        <begin position="317"/>
        <end position="339"/>
    </location>
</feature>
<organism evidence="4 5">
    <name type="scientific">Actinophytocola glycyrrhizae</name>
    <dbReference type="NCBI Taxonomy" id="2044873"/>
    <lineage>
        <taxon>Bacteria</taxon>
        <taxon>Bacillati</taxon>
        <taxon>Actinomycetota</taxon>
        <taxon>Actinomycetes</taxon>
        <taxon>Pseudonocardiales</taxon>
        <taxon>Pseudonocardiaceae</taxon>
    </lineage>
</organism>
<evidence type="ECO:0000313" key="5">
    <source>
        <dbReference type="Proteomes" id="UP001595859"/>
    </source>
</evidence>
<evidence type="ECO:0000259" key="3">
    <source>
        <dbReference type="Pfam" id="PF00246"/>
    </source>
</evidence>
<dbReference type="Pfam" id="PF00246">
    <property type="entry name" value="Peptidase_M14"/>
    <property type="match status" value="1"/>
</dbReference>
<protein>
    <submittedName>
        <fullName evidence="4">M14 family zinc carboxypeptidase</fullName>
    </submittedName>
</protein>
<dbReference type="RefSeq" id="WP_378055670.1">
    <property type="nucleotide sequence ID" value="NZ_JBHSIS010000003.1"/>
</dbReference>
<gene>
    <name evidence="4" type="ORF">ACFPCV_09480</name>
</gene>
<comment type="caution">
    <text evidence="4">The sequence shown here is derived from an EMBL/GenBank/DDBJ whole genome shotgun (WGS) entry which is preliminary data.</text>
</comment>
<feature type="chain" id="PRO_5045338081" evidence="2">
    <location>
        <begin position="27"/>
        <end position="339"/>
    </location>
</feature>
<feature type="domain" description="Peptidase M14" evidence="3">
    <location>
        <begin position="47"/>
        <end position="170"/>
    </location>
</feature>
<keyword evidence="2" id="KW-0732">Signal</keyword>
<dbReference type="SUPFAM" id="SSF53187">
    <property type="entry name" value="Zn-dependent exopeptidases"/>
    <property type="match status" value="1"/>
</dbReference>
<reference evidence="5" key="1">
    <citation type="journal article" date="2019" name="Int. J. Syst. Evol. Microbiol.">
        <title>The Global Catalogue of Microorganisms (GCM) 10K type strain sequencing project: providing services to taxonomists for standard genome sequencing and annotation.</title>
        <authorList>
            <consortium name="The Broad Institute Genomics Platform"/>
            <consortium name="The Broad Institute Genome Sequencing Center for Infectious Disease"/>
            <person name="Wu L."/>
            <person name="Ma J."/>
        </authorList>
    </citation>
    <scope>NUCLEOTIDE SEQUENCE [LARGE SCALE GENOMIC DNA]</scope>
    <source>
        <strain evidence="5">ZS-22-S1</strain>
    </source>
</reference>
<dbReference type="Proteomes" id="UP001595859">
    <property type="component" value="Unassembled WGS sequence"/>
</dbReference>
<sequence>MRSRTLLALTAATTMALVSLTAPAQAQSTAPLTHTVDPRPSNEVLAAQLKDLARRSHGRIEVRGIGATNEGRPVLAARLGHGPVRIQFITQQHGNEPLGTPAAVEFLRTVGVPNTVWHRWLLSRVTLDVVVRANPDGHTRNWRYNYDPDADPEYGEKGKGYDINRYHDPAVAPGDNPATEAGHIQRAYAGFRPHITIDFHMQGRYLDDDGREITASLMWPTHPGVAPAAVDAAKQVTVVARRTIDHLAGGNVSQYPGGDYQGIARNAYGLRGSASVLLELSAIDDEQSQIRAAYLVMLTVSQTAADGSLKRVDPARADAIPPRGAPVGAGAGATVEATD</sequence>
<evidence type="ECO:0000313" key="4">
    <source>
        <dbReference type="EMBL" id="MFC4853739.1"/>
    </source>
</evidence>
<keyword evidence="4" id="KW-0645">Protease</keyword>
<dbReference type="EMBL" id="JBHSIS010000003">
    <property type="protein sequence ID" value="MFC4853739.1"/>
    <property type="molecule type" value="Genomic_DNA"/>
</dbReference>
<evidence type="ECO:0000256" key="1">
    <source>
        <dbReference type="SAM" id="MobiDB-lite"/>
    </source>
</evidence>
<keyword evidence="5" id="KW-1185">Reference proteome</keyword>
<evidence type="ECO:0000256" key="2">
    <source>
        <dbReference type="SAM" id="SignalP"/>
    </source>
</evidence>